<dbReference type="RefSeq" id="WP_148897112.1">
    <property type="nucleotide sequence ID" value="NZ_VNIB01000018.1"/>
</dbReference>
<keyword evidence="9" id="KW-1185">Reference proteome</keyword>
<evidence type="ECO:0000313" key="9">
    <source>
        <dbReference type="Proteomes" id="UP000324159"/>
    </source>
</evidence>
<dbReference type="GO" id="GO:0005840">
    <property type="term" value="C:ribosome"/>
    <property type="evidence" value="ECO:0007669"/>
    <property type="project" value="UniProtKB-KW"/>
</dbReference>
<keyword evidence="3 6" id="KW-0694">RNA-binding</keyword>
<proteinExistence type="inferred from homology"/>
<accession>A0A5D3WFK0</accession>
<dbReference type="InterPro" id="IPR013025">
    <property type="entry name" value="Ribosomal_uL23-like"/>
</dbReference>
<dbReference type="NCBIfam" id="NF004359">
    <property type="entry name" value="PRK05738.1-3"/>
    <property type="match status" value="1"/>
</dbReference>
<dbReference type="Proteomes" id="UP000324159">
    <property type="component" value="Unassembled WGS sequence"/>
</dbReference>
<keyword evidence="2 6" id="KW-0699">rRNA-binding</keyword>
<protein>
    <recommendedName>
        <fullName evidence="6">Large ribosomal subunit protein uL23</fullName>
    </recommendedName>
</protein>
<dbReference type="GO" id="GO:0003735">
    <property type="term" value="F:structural constituent of ribosome"/>
    <property type="evidence" value="ECO:0007669"/>
    <property type="project" value="InterPro"/>
</dbReference>
<dbReference type="InterPro" id="IPR012677">
    <property type="entry name" value="Nucleotide-bd_a/b_plait_sf"/>
</dbReference>
<organism evidence="8 9">
    <name type="scientific">Geothermobacter ehrlichii</name>
    <dbReference type="NCBI Taxonomy" id="213224"/>
    <lineage>
        <taxon>Bacteria</taxon>
        <taxon>Pseudomonadati</taxon>
        <taxon>Thermodesulfobacteriota</taxon>
        <taxon>Desulfuromonadia</taxon>
        <taxon>Desulfuromonadales</taxon>
        <taxon>Geothermobacteraceae</taxon>
        <taxon>Geothermobacter</taxon>
    </lineage>
</organism>
<dbReference type="GO" id="GO:1990904">
    <property type="term" value="C:ribonucleoprotein complex"/>
    <property type="evidence" value="ECO:0007669"/>
    <property type="project" value="UniProtKB-KW"/>
</dbReference>
<comment type="caution">
    <text evidence="8">The sequence shown here is derived from an EMBL/GenBank/DDBJ whole genome shotgun (WGS) entry which is preliminary data.</text>
</comment>
<comment type="subunit">
    <text evidence="6">Part of the 50S ribosomal subunit. Contacts protein L29, and trigger factor when it is bound to the ribosome.</text>
</comment>
<evidence type="ECO:0000256" key="7">
    <source>
        <dbReference type="RuleBase" id="RU003934"/>
    </source>
</evidence>
<dbReference type="PANTHER" id="PTHR11620">
    <property type="entry name" value="60S RIBOSOMAL PROTEIN L23A"/>
    <property type="match status" value="1"/>
</dbReference>
<evidence type="ECO:0000256" key="2">
    <source>
        <dbReference type="ARBA" id="ARBA00022730"/>
    </source>
</evidence>
<dbReference type="HAMAP" id="MF_01369_B">
    <property type="entry name" value="Ribosomal_uL23_B"/>
    <property type="match status" value="1"/>
</dbReference>
<evidence type="ECO:0000256" key="1">
    <source>
        <dbReference type="ARBA" id="ARBA00006700"/>
    </source>
</evidence>
<dbReference type="InterPro" id="IPR001014">
    <property type="entry name" value="Ribosomal_uL23_CS"/>
</dbReference>
<name>A0A5D3WFK0_9BACT</name>
<dbReference type="SUPFAM" id="SSF54189">
    <property type="entry name" value="Ribosomal proteins S24e, L23 and L15e"/>
    <property type="match status" value="1"/>
</dbReference>
<dbReference type="Pfam" id="PF00276">
    <property type="entry name" value="Ribosomal_L23"/>
    <property type="match status" value="1"/>
</dbReference>
<comment type="function">
    <text evidence="6">One of the early assembly proteins it binds 23S rRNA. One of the proteins that surrounds the polypeptide exit tunnel on the outside of the ribosome. Forms the main docking site for trigger factor binding to the ribosome.</text>
</comment>
<dbReference type="PROSITE" id="PS00050">
    <property type="entry name" value="RIBOSOMAL_L23"/>
    <property type="match status" value="1"/>
</dbReference>
<dbReference type="InterPro" id="IPR012678">
    <property type="entry name" value="Ribosomal_uL23/eL15/eS24_sf"/>
</dbReference>
<dbReference type="AlphaFoldDB" id="A0A5D3WFK0"/>
<keyword evidence="4 6" id="KW-0689">Ribosomal protein</keyword>
<dbReference type="GO" id="GO:0006412">
    <property type="term" value="P:translation"/>
    <property type="evidence" value="ECO:0007669"/>
    <property type="project" value="UniProtKB-UniRule"/>
</dbReference>
<evidence type="ECO:0000256" key="3">
    <source>
        <dbReference type="ARBA" id="ARBA00022884"/>
    </source>
</evidence>
<dbReference type="Gene3D" id="3.30.70.330">
    <property type="match status" value="1"/>
</dbReference>
<dbReference type="NCBIfam" id="NF004366">
    <property type="entry name" value="PRK05738.3-2"/>
    <property type="match status" value="1"/>
</dbReference>
<gene>
    <name evidence="6" type="primary">rplW</name>
    <name evidence="8" type="ORF">EDC39_11870</name>
</gene>
<dbReference type="OrthoDB" id="9793353at2"/>
<dbReference type="EMBL" id="VNIB01000018">
    <property type="protein sequence ID" value="TYO95730.1"/>
    <property type="molecule type" value="Genomic_DNA"/>
</dbReference>
<dbReference type="NCBIfam" id="NF004363">
    <property type="entry name" value="PRK05738.2-4"/>
    <property type="match status" value="1"/>
</dbReference>
<evidence type="ECO:0000256" key="6">
    <source>
        <dbReference type="HAMAP-Rule" id="MF_01369"/>
    </source>
</evidence>
<reference evidence="8 9" key="1">
    <citation type="submission" date="2019-07" db="EMBL/GenBank/DDBJ databases">
        <title>Genomic Encyclopedia of Type Strains, Phase IV (KMG-IV): sequencing the most valuable type-strain genomes for metagenomic binning, comparative biology and taxonomic classification.</title>
        <authorList>
            <person name="Goeker M."/>
        </authorList>
    </citation>
    <scope>NUCLEOTIDE SEQUENCE [LARGE SCALE GENOMIC DNA]</scope>
    <source>
        <strain evidence="8 9">SS015</strain>
    </source>
</reference>
<dbReference type="GO" id="GO:0019843">
    <property type="term" value="F:rRNA binding"/>
    <property type="evidence" value="ECO:0007669"/>
    <property type="project" value="UniProtKB-UniRule"/>
</dbReference>
<evidence type="ECO:0000256" key="5">
    <source>
        <dbReference type="ARBA" id="ARBA00023274"/>
    </source>
</evidence>
<evidence type="ECO:0000256" key="4">
    <source>
        <dbReference type="ARBA" id="ARBA00022980"/>
    </source>
</evidence>
<dbReference type="FunFam" id="3.30.70.330:FF:000001">
    <property type="entry name" value="50S ribosomal protein L23"/>
    <property type="match status" value="1"/>
</dbReference>
<sequence>MKPVHQILKRPLITEKTSMIREGGNVVAFEVARDANKIEIKQAVEKVFDVKVETVNTVLVAGKVKRFGRNIGKRSNWKKAYVTLAEGSEIDLFGV</sequence>
<comment type="similarity">
    <text evidence="1 6 7">Belongs to the universal ribosomal protein uL23 family.</text>
</comment>
<evidence type="ECO:0000313" key="8">
    <source>
        <dbReference type="EMBL" id="TYO95730.1"/>
    </source>
</evidence>
<keyword evidence="5 6" id="KW-0687">Ribonucleoprotein</keyword>